<dbReference type="Proteomes" id="UP000192478">
    <property type="component" value="Chromosome"/>
</dbReference>
<evidence type="ECO:0000256" key="1">
    <source>
        <dbReference type="SAM" id="Phobius"/>
    </source>
</evidence>
<evidence type="ECO:0000313" key="6">
    <source>
        <dbReference type="Proteomes" id="UP000192478"/>
    </source>
</evidence>
<dbReference type="EMBL" id="CP020559">
    <property type="protein sequence ID" value="ARE89785.1"/>
    <property type="molecule type" value="Genomic_DNA"/>
</dbReference>
<dbReference type="AlphaFoldDB" id="A0AAC9RRT5"/>
<evidence type="ECO:0000313" key="5">
    <source>
        <dbReference type="Proteomes" id="UP000177894"/>
    </source>
</evidence>
<gene>
    <name evidence="3" type="ORF">BJL90_05120</name>
    <name evidence="4" type="ORF">CLFO_42660</name>
</gene>
<evidence type="ECO:0000313" key="3">
    <source>
        <dbReference type="EMBL" id="AOY75336.1"/>
    </source>
</evidence>
<dbReference type="EMBL" id="CP017603">
    <property type="protein sequence ID" value="AOY75336.1"/>
    <property type="molecule type" value="Genomic_DNA"/>
</dbReference>
<keyword evidence="1" id="KW-1133">Transmembrane helix</keyword>
<reference evidence="3 5" key="1">
    <citation type="submission" date="2016-10" db="EMBL/GenBank/DDBJ databases">
        <title>Complete Genome Sequence of Acetogen Clostridium formicoaceticum ATCC 27076.</title>
        <authorList>
            <person name="Bao T."/>
            <person name="Cheng C."/>
            <person name="Zhao J."/>
            <person name="Yang S.-T."/>
            <person name="Wang J."/>
            <person name="Wang M."/>
        </authorList>
    </citation>
    <scope>NUCLEOTIDE SEQUENCE [LARGE SCALE GENOMIC DNA]</scope>
    <source>
        <strain evidence="3 5">ATCC 27076</strain>
    </source>
</reference>
<evidence type="ECO:0000313" key="4">
    <source>
        <dbReference type="EMBL" id="ARE89785.1"/>
    </source>
</evidence>
<protein>
    <recommendedName>
        <fullName evidence="2">Peptidase MA-like domain-containing protein</fullName>
    </recommendedName>
</protein>
<accession>A0AAC9RRT5</accession>
<sequence length="267" mass="31379">MTRVEKKKNLSIKFLVFCIALLGIGFLSYLQQQNNITTAFRPMLRNVENKVISYRTRSYDFITTDHFIIRYDDGIHQEVVDLVAMTAEDKYAEVIKAFEYKLEEKVMIVLYDDVEALMNITMLGRGIPPMGVYYGNSIHLLNPSHWIKDDEDMEATFYFEGPLLHELVHLFTDHVGKGNFPVWFTEGVSLYFEYRVDGYEWGKEVVELDYTIEMLRDEFYALDEYLAYTQSFRIVRNFVENHGEEALIEVIKSLGEGKHLQNFIHLF</sequence>
<evidence type="ECO:0000259" key="2">
    <source>
        <dbReference type="Pfam" id="PF13485"/>
    </source>
</evidence>
<reference evidence="4 6" key="2">
    <citation type="submission" date="2017-03" db="EMBL/GenBank/DDBJ databases">
        <title>Complete sequence of Clostridium formicaceticum DSM 92.</title>
        <authorList>
            <person name="Poehlein A."/>
            <person name="Karl M."/>
            <person name="Bengelsdorf F.R."/>
            <person name="Duerre P."/>
            <person name="Daniel R."/>
        </authorList>
    </citation>
    <scope>NUCLEOTIDE SEQUENCE [LARGE SCALE GENOMIC DNA]</scope>
    <source>
        <strain evidence="4 6">DSM 92</strain>
    </source>
</reference>
<keyword evidence="5" id="KW-1185">Reference proteome</keyword>
<organism evidence="4 6">
    <name type="scientific">Clostridium formicaceticum</name>
    <dbReference type="NCBI Taxonomy" id="1497"/>
    <lineage>
        <taxon>Bacteria</taxon>
        <taxon>Bacillati</taxon>
        <taxon>Bacillota</taxon>
        <taxon>Clostridia</taxon>
        <taxon>Eubacteriales</taxon>
        <taxon>Clostridiaceae</taxon>
        <taxon>Clostridium</taxon>
    </lineage>
</organism>
<proteinExistence type="predicted"/>
<keyword evidence="1" id="KW-0812">Transmembrane</keyword>
<dbReference type="Pfam" id="PF13485">
    <property type="entry name" value="Peptidase_MA_2"/>
    <property type="match status" value="1"/>
</dbReference>
<name>A0AAC9RRT5_9CLOT</name>
<feature type="domain" description="Peptidase MA-like" evidence="2">
    <location>
        <begin position="162"/>
        <end position="262"/>
    </location>
</feature>
<feature type="transmembrane region" description="Helical" evidence="1">
    <location>
        <begin position="12"/>
        <end position="30"/>
    </location>
</feature>
<dbReference type="Proteomes" id="UP000177894">
    <property type="component" value="Chromosome"/>
</dbReference>
<dbReference type="RefSeq" id="WP_070964908.1">
    <property type="nucleotide sequence ID" value="NZ_CP017603.1"/>
</dbReference>
<keyword evidence="1" id="KW-0472">Membrane</keyword>
<dbReference type="KEGG" id="cfm:BJL90_05120"/>
<dbReference type="InterPro" id="IPR039568">
    <property type="entry name" value="Peptidase_MA-like_dom"/>
</dbReference>